<evidence type="ECO:0000313" key="3">
    <source>
        <dbReference type="Proteomes" id="UP001386955"/>
    </source>
</evidence>
<evidence type="ECO:0000256" key="1">
    <source>
        <dbReference type="SAM" id="MobiDB-lite"/>
    </source>
</evidence>
<dbReference type="Proteomes" id="UP001386955">
    <property type="component" value="Unassembled WGS sequence"/>
</dbReference>
<organism evidence="2 3">
    <name type="scientific">Psophocarpus tetragonolobus</name>
    <name type="common">Winged bean</name>
    <name type="synonym">Dolichos tetragonolobus</name>
    <dbReference type="NCBI Taxonomy" id="3891"/>
    <lineage>
        <taxon>Eukaryota</taxon>
        <taxon>Viridiplantae</taxon>
        <taxon>Streptophyta</taxon>
        <taxon>Embryophyta</taxon>
        <taxon>Tracheophyta</taxon>
        <taxon>Spermatophyta</taxon>
        <taxon>Magnoliopsida</taxon>
        <taxon>eudicotyledons</taxon>
        <taxon>Gunneridae</taxon>
        <taxon>Pentapetalae</taxon>
        <taxon>rosids</taxon>
        <taxon>fabids</taxon>
        <taxon>Fabales</taxon>
        <taxon>Fabaceae</taxon>
        <taxon>Papilionoideae</taxon>
        <taxon>50 kb inversion clade</taxon>
        <taxon>NPAAA clade</taxon>
        <taxon>indigoferoid/millettioid clade</taxon>
        <taxon>Phaseoleae</taxon>
        <taxon>Psophocarpus</taxon>
    </lineage>
</organism>
<evidence type="ECO:0000313" key="2">
    <source>
        <dbReference type="EMBL" id="KAK7390573.1"/>
    </source>
</evidence>
<gene>
    <name evidence="2" type="ORF">VNO78_25882</name>
</gene>
<proteinExistence type="predicted"/>
<accession>A0AAN9SB00</accession>
<keyword evidence="3" id="KW-1185">Reference proteome</keyword>
<sequence length="120" mass="14008">MRPSPLAHEKMQCLRPSKSCKKRCIGHTKKRWNVSSEGMMAFEALVLTTAHRVDTFMDMEELDEFLNMAQAKLIDPSKKHLDRIMSVGDERETLEIRHSEQKKKRGRQEVSNGREKKKLL</sequence>
<comment type="caution">
    <text evidence="2">The sequence shown here is derived from an EMBL/GenBank/DDBJ whole genome shotgun (WGS) entry which is preliminary data.</text>
</comment>
<protein>
    <submittedName>
        <fullName evidence="2">Uncharacterized protein</fullName>
    </submittedName>
</protein>
<dbReference type="AlphaFoldDB" id="A0AAN9SB00"/>
<feature type="region of interest" description="Disordered" evidence="1">
    <location>
        <begin position="92"/>
        <end position="120"/>
    </location>
</feature>
<name>A0AAN9SB00_PSOTE</name>
<reference evidence="2 3" key="1">
    <citation type="submission" date="2024-01" db="EMBL/GenBank/DDBJ databases">
        <title>The genomes of 5 underutilized Papilionoideae crops provide insights into root nodulation and disease resistanc.</title>
        <authorList>
            <person name="Jiang F."/>
        </authorList>
    </citation>
    <scope>NUCLEOTIDE SEQUENCE [LARGE SCALE GENOMIC DNA]</scope>
    <source>
        <strain evidence="2">DUOXIRENSHENG_FW03</strain>
        <tissue evidence="2">Leaves</tissue>
    </source>
</reference>
<dbReference type="EMBL" id="JAYMYS010000006">
    <property type="protein sequence ID" value="KAK7390573.1"/>
    <property type="molecule type" value="Genomic_DNA"/>
</dbReference>